<feature type="transmembrane region" description="Helical" evidence="5">
    <location>
        <begin position="222"/>
        <end position="239"/>
    </location>
</feature>
<evidence type="ECO:0000313" key="7">
    <source>
        <dbReference type="EMBL" id="QEM10959.1"/>
    </source>
</evidence>
<evidence type="ECO:0000259" key="6">
    <source>
        <dbReference type="Pfam" id="PF04932"/>
    </source>
</evidence>
<feature type="transmembrane region" description="Helical" evidence="5">
    <location>
        <begin position="7"/>
        <end position="25"/>
    </location>
</feature>
<evidence type="ECO:0000256" key="2">
    <source>
        <dbReference type="ARBA" id="ARBA00022692"/>
    </source>
</evidence>
<dbReference type="Proteomes" id="UP000251402">
    <property type="component" value="Chromosome"/>
</dbReference>
<feature type="transmembrane region" description="Helical" evidence="5">
    <location>
        <begin position="178"/>
        <end position="196"/>
    </location>
</feature>
<evidence type="ECO:0000256" key="5">
    <source>
        <dbReference type="SAM" id="Phobius"/>
    </source>
</evidence>
<name>A0A5C1HZH7_9SPHI</name>
<evidence type="ECO:0000313" key="8">
    <source>
        <dbReference type="Proteomes" id="UP000251402"/>
    </source>
</evidence>
<feature type="transmembrane region" description="Helical" evidence="5">
    <location>
        <begin position="53"/>
        <end position="70"/>
    </location>
</feature>
<organism evidence="7 8">
    <name type="scientific">Mucilaginibacter rubeus</name>
    <dbReference type="NCBI Taxonomy" id="2027860"/>
    <lineage>
        <taxon>Bacteria</taxon>
        <taxon>Pseudomonadati</taxon>
        <taxon>Bacteroidota</taxon>
        <taxon>Sphingobacteriia</taxon>
        <taxon>Sphingobacteriales</taxon>
        <taxon>Sphingobacteriaceae</taxon>
        <taxon>Mucilaginibacter</taxon>
    </lineage>
</organism>
<dbReference type="InterPro" id="IPR007016">
    <property type="entry name" value="O-antigen_ligase-rel_domated"/>
</dbReference>
<dbReference type="AlphaFoldDB" id="A0A5C1HZH7"/>
<evidence type="ECO:0000256" key="4">
    <source>
        <dbReference type="ARBA" id="ARBA00023136"/>
    </source>
</evidence>
<dbReference type="RefSeq" id="WP_112574289.1">
    <property type="nucleotide sequence ID" value="NZ_CP043450.1"/>
</dbReference>
<dbReference type="OrthoDB" id="734724at2"/>
<feature type="transmembrane region" description="Helical" evidence="5">
    <location>
        <begin position="349"/>
        <end position="365"/>
    </location>
</feature>
<dbReference type="EMBL" id="CP043450">
    <property type="protein sequence ID" value="QEM10959.1"/>
    <property type="molecule type" value="Genomic_DNA"/>
</dbReference>
<feature type="domain" description="O-antigen ligase-related" evidence="6">
    <location>
        <begin position="185"/>
        <end position="322"/>
    </location>
</feature>
<protein>
    <recommendedName>
        <fullName evidence="6">O-antigen ligase-related domain-containing protein</fullName>
    </recommendedName>
</protein>
<feature type="transmembrane region" description="Helical" evidence="5">
    <location>
        <begin position="76"/>
        <end position="96"/>
    </location>
</feature>
<evidence type="ECO:0000256" key="3">
    <source>
        <dbReference type="ARBA" id="ARBA00022989"/>
    </source>
</evidence>
<keyword evidence="3 5" id="KW-1133">Transmembrane helix</keyword>
<comment type="subcellular location">
    <subcellularLocation>
        <location evidence="1">Membrane</location>
        <topology evidence="1">Multi-pass membrane protein</topology>
    </subcellularLocation>
</comment>
<keyword evidence="4 5" id="KW-0472">Membrane</keyword>
<dbReference type="KEGG" id="mrub:DEO27_013315"/>
<accession>A0A5C1HZH7</accession>
<reference evidence="7" key="1">
    <citation type="submission" date="2019-08" db="EMBL/GenBank/DDBJ databases">
        <title>Comparative genome analysis confer to the adaptation heavy metal polluted environment.</title>
        <authorList>
            <person name="Li Y."/>
        </authorList>
    </citation>
    <scope>NUCLEOTIDE SEQUENCE [LARGE SCALE GENOMIC DNA]</scope>
    <source>
        <strain evidence="7">P1</strain>
    </source>
</reference>
<feature type="transmembrane region" description="Helical" evidence="5">
    <location>
        <begin position="202"/>
        <end position="217"/>
    </location>
</feature>
<feature type="transmembrane region" description="Helical" evidence="5">
    <location>
        <begin position="371"/>
        <end position="389"/>
    </location>
</feature>
<keyword evidence="2 5" id="KW-0812">Transmembrane</keyword>
<evidence type="ECO:0000256" key="1">
    <source>
        <dbReference type="ARBA" id="ARBA00004141"/>
    </source>
</evidence>
<feature type="transmembrane region" description="Helical" evidence="5">
    <location>
        <begin position="108"/>
        <end position="128"/>
    </location>
</feature>
<dbReference type="GO" id="GO:0016020">
    <property type="term" value="C:membrane"/>
    <property type="evidence" value="ECO:0007669"/>
    <property type="project" value="UniProtKB-SubCell"/>
</dbReference>
<feature type="transmembrane region" description="Helical" evidence="5">
    <location>
        <begin position="148"/>
        <end position="171"/>
    </location>
</feature>
<feature type="transmembrane region" description="Helical" evidence="5">
    <location>
        <begin position="31"/>
        <end position="48"/>
    </location>
</feature>
<keyword evidence="8" id="KW-1185">Reference proteome</keyword>
<gene>
    <name evidence="7" type="ORF">DEO27_013315</name>
</gene>
<proteinExistence type="predicted"/>
<feature type="transmembrane region" description="Helical" evidence="5">
    <location>
        <begin position="308"/>
        <end position="329"/>
    </location>
</feature>
<sequence length="409" mass="46638">MLLKKTLFYSLMFFYLYTLAFGIFMTDTLRIPAPVIFCMLLFFVQKPLLDFGYYNELILILVGTFLYQVVGLSNYITFFAIQLTVIPCSLYFNYFVGSNKTRYYSSILMFLTLLAGSMVIMILDHSMASTIDPIRSMLLGEPVKQSPAGLAVTQFNFGYQVVAISTFTFIASCTTNQYVIVRLLVLAAGIICIYLGMNRSAFISFGAAVTLFLFIYYRYKAVFLVAATVIICFGLYTYVLKDNMDEKNNILSKNQAKEANDFNRADMAAENLKIYADYPFGLIFYGKTWDEVTYRNPLFTFGLSSHNAYLMFITVLGPFLGLGILWGVYYKTLRLFWQTIKNIKKKSSAIYVAIFFTFIALSLNALSHNGWLMSVDGPTIFIYFAVLHFNKLKDPIKKTELVQEEMAIA</sequence>
<dbReference type="Pfam" id="PF04932">
    <property type="entry name" value="Wzy_C"/>
    <property type="match status" value="1"/>
</dbReference>